<evidence type="ECO:0000256" key="8">
    <source>
        <dbReference type="SAM" id="SignalP"/>
    </source>
</evidence>
<evidence type="ECO:0000256" key="7">
    <source>
        <dbReference type="ARBA" id="ARBA00031934"/>
    </source>
</evidence>
<organism evidence="9 10">
    <name type="scientific">Catenaria anguillulae PL171</name>
    <dbReference type="NCBI Taxonomy" id="765915"/>
    <lineage>
        <taxon>Eukaryota</taxon>
        <taxon>Fungi</taxon>
        <taxon>Fungi incertae sedis</taxon>
        <taxon>Blastocladiomycota</taxon>
        <taxon>Blastocladiomycetes</taxon>
        <taxon>Blastocladiales</taxon>
        <taxon>Catenariaceae</taxon>
        <taxon>Catenaria</taxon>
    </lineage>
</organism>
<name>A0A1Y2HFA3_9FUNG</name>
<feature type="signal peptide" evidence="8">
    <location>
        <begin position="1"/>
        <end position="32"/>
    </location>
</feature>
<dbReference type="Pfam" id="PF02089">
    <property type="entry name" value="Palm_thioest"/>
    <property type="match status" value="1"/>
</dbReference>
<dbReference type="STRING" id="765915.A0A1Y2HFA3"/>
<dbReference type="InterPro" id="IPR029058">
    <property type="entry name" value="AB_hydrolase_fold"/>
</dbReference>
<dbReference type="GO" id="GO:0008474">
    <property type="term" value="F:palmitoyl-(protein) hydrolase activity"/>
    <property type="evidence" value="ECO:0007669"/>
    <property type="project" value="UniProtKB-EC"/>
</dbReference>
<dbReference type="AlphaFoldDB" id="A0A1Y2HFA3"/>
<dbReference type="PRINTS" id="PR00414">
    <property type="entry name" value="PPTHIESTRASE"/>
</dbReference>
<evidence type="ECO:0000256" key="2">
    <source>
        <dbReference type="ARBA" id="ARBA00014212"/>
    </source>
</evidence>
<evidence type="ECO:0000256" key="1">
    <source>
        <dbReference type="ARBA" id="ARBA00012423"/>
    </source>
</evidence>
<dbReference type="InterPro" id="IPR002472">
    <property type="entry name" value="Palm_thioest"/>
</dbReference>
<keyword evidence="10" id="KW-1185">Reference proteome</keyword>
<keyword evidence="3 8" id="KW-0732">Signal</keyword>
<evidence type="ECO:0000256" key="3">
    <source>
        <dbReference type="ARBA" id="ARBA00022729"/>
    </source>
</evidence>
<keyword evidence="4 9" id="KW-0378">Hydrolase</keyword>
<gene>
    <name evidence="9" type="ORF">BCR44DRAFT_65707</name>
</gene>
<evidence type="ECO:0000256" key="5">
    <source>
        <dbReference type="ARBA" id="ARBA00023157"/>
    </source>
</evidence>
<dbReference type="OrthoDB" id="10263094at2759"/>
<feature type="chain" id="PRO_5011965813" description="Palmitoyl-protein thioesterase 1" evidence="8">
    <location>
        <begin position="33"/>
        <end position="281"/>
    </location>
</feature>
<sequence length="281" mass="30571">MTHCNHRHAPYILAHLALIVALAATLAASGHASRDDSHVKWVHGNRGTANKPLGPPVARPIVIWHGMGDAAHSEGMSHVASRLTAALPKGTLVHSIQVGRDDNDDRKRSYLDNLSQQIAQVCQQLQSIPAPAGFHAIGFSQGGLFLRAIAQKCPQVHMKRLITWASPHQGIADVPPTWCKGQPLWCGIARTALRRGAYVKGVQTRVVQAGYVKTPTNLEAYRSGNLFLPDINNENNVVPEYAKQIMALEKLVLIKHADDSVLSPPESAERFAYLCTSPLHG</sequence>
<dbReference type="Proteomes" id="UP000193411">
    <property type="component" value="Unassembled WGS sequence"/>
</dbReference>
<dbReference type="SUPFAM" id="SSF53474">
    <property type="entry name" value="alpha/beta-Hydrolases"/>
    <property type="match status" value="1"/>
</dbReference>
<dbReference type="PANTHER" id="PTHR11247">
    <property type="entry name" value="PALMITOYL-PROTEIN THIOESTERASE/DOLICHYLDIPHOSPHATASE 1"/>
    <property type="match status" value="1"/>
</dbReference>
<dbReference type="EC" id="3.1.2.22" evidence="1"/>
<dbReference type="PANTHER" id="PTHR11247:SF8">
    <property type="entry name" value="PALMITOYL-PROTEIN THIOESTERASE 1"/>
    <property type="match status" value="1"/>
</dbReference>
<proteinExistence type="predicted"/>
<comment type="caution">
    <text evidence="9">The sequence shown here is derived from an EMBL/GenBank/DDBJ whole genome shotgun (WGS) entry which is preliminary data.</text>
</comment>
<evidence type="ECO:0000256" key="4">
    <source>
        <dbReference type="ARBA" id="ARBA00022801"/>
    </source>
</evidence>
<reference evidence="9 10" key="1">
    <citation type="submission" date="2016-07" db="EMBL/GenBank/DDBJ databases">
        <title>Pervasive Adenine N6-methylation of Active Genes in Fungi.</title>
        <authorList>
            <consortium name="DOE Joint Genome Institute"/>
            <person name="Mondo S.J."/>
            <person name="Dannebaum R.O."/>
            <person name="Kuo R.C."/>
            <person name="Labutti K."/>
            <person name="Haridas S."/>
            <person name="Kuo A."/>
            <person name="Salamov A."/>
            <person name="Ahrendt S.R."/>
            <person name="Lipzen A."/>
            <person name="Sullivan W."/>
            <person name="Andreopoulos W.B."/>
            <person name="Clum A."/>
            <person name="Lindquist E."/>
            <person name="Daum C."/>
            <person name="Ramamoorthy G.K."/>
            <person name="Gryganskyi A."/>
            <person name="Culley D."/>
            <person name="Magnuson J.K."/>
            <person name="James T.Y."/>
            <person name="O'Malley M.A."/>
            <person name="Stajich J.E."/>
            <person name="Spatafora J.W."/>
            <person name="Visel A."/>
            <person name="Grigoriev I.V."/>
        </authorList>
    </citation>
    <scope>NUCLEOTIDE SEQUENCE [LARGE SCALE GENOMIC DNA]</scope>
    <source>
        <strain evidence="9 10">PL171</strain>
    </source>
</reference>
<evidence type="ECO:0000256" key="6">
    <source>
        <dbReference type="ARBA" id="ARBA00023180"/>
    </source>
</evidence>
<evidence type="ECO:0000313" key="10">
    <source>
        <dbReference type="Proteomes" id="UP000193411"/>
    </source>
</evidence>
<keyword evidence="6" id="KW-0325">Glycoprotein</keyword>
<protein>
    <recommendedName>
        <fullName evidence="2">Palmitoyl-protein thioesterase 1</fullName>
        <ecNumber evidence="1">3.1.2.22</ecNumber>
    </recommendedName>
    <alternativeName>
        <fullName evidence="7">Palmitoyl-protein hydrolase 1</fullName>
    </alternativeName>
</protein>
<dbReference type="EMBL" id="MCFL01000055">
    <property type="protein sequence ID" value="ORZ31752.1"/>
    <property type="molecule type" value="Genomic_DNA"/>
</dbReference>
<keyword evidence="5" id="KW-1015">Disulfide bond</keyword>
<dbReference type="Gene3D" id="3.40.50.1820">
    <property type="entry name" value="alpha/beta hydrolase"/>
    <property type="match status" value="1"/>
</dbReference>
<evidence type="ECO:0000313" key="9">
    <source>
        <dbReference type="EMBL" id="ORZ31752.1"/>
    </source>
</evidence>
<accession>A0A1Y2HFA3</accession>